<dbReference type="PROSITE" id="PS00108">
    <property type="entry name" value="PROTEIN_KINASE_ST"/>
    <property type="match status" value="1"/>
</dbReference>
<dbReference type="GO" id="GO:0010506">
    <property type="term" value="P:regulation of autophagy"/>
    <property type="evidence" value="ECO:0007669"/>
    <property type="project" value="InterPro"/>
</dbReference>
<accession>A0AAW2HP63</accession>
<dbReference type="InterPro" id="IPR017441">
    <property type="entry name" value="Protein_kinase_ATP_BS"/>
</dbReference>
<dbReference type="InterPro" id="IPR007330">
    <property type="entry name" value="MIT_dom"/>
</dbReference>
<dbReference type="Pfam" id="PF04212">
    <property type="entry name" value="MIT"/>
    <property type="match status" value="1"/>
</dbReference>
<evidence type="ECO:0000256" key="10">
    <source>
        <dbReference type="ARBA" id="ARBA00022840"/>
    </source>
</evidence>
<dbReference type="PANTHER" id="PTHR24348">
    <property type="entry name" value="SERINE/THREONINE-PROTEIN KINASE UNC-51-RELATED"/>
    <property type="match status" value="1"/>
</dbReference>
<comment type="subcellular location">
    <subcellularLocation>
        <location evidence="1">Cytoplasm</location>
    </subcellularLocation>
</comment>
<evidence type="ECO:0000256" key="5">
    <source>
        <dbReference type="ARBA" id="ARBA00022527"/>
    </source>
</evidence>
<dbReference type="InterPro" id="IPR008271">
    <property type="entry name" value="Ser/Thr_kinase_AS"/>
</dbReference>
<comment type="caution">
    <text evidence="18">The sequence shown here is derived from an EMBL/GenBank/DDBJ whole genome shotgun (WGS) entry which is preliminary data.</text>
</comment>
<dbReference type="GO" id="GO:0034045">
    <property type="term" value="C:phagophore assembly site membrane"/>
    <property type="evidence" value="ECO:0007669"/>
    <property type="project" value="TreeGrafter"/>
</dbReference>
<evidence type="ECO:0000256" key="11">
    <source>
        <dbReference type="ARBA" id="ARBA00023006"/>
    </source>
</evidence>
<dbReference type="Gene3D" id="1.10.510.10">
    <property type="entry name" value="Transferase(Phosphotransferase) domain 1"/>
    <property type="match status" value="1"/>
</dbReference>
<dbReference type="PROSITE" id="PS50011">
    <property type="entry name" value="PROTEIN_KINASE_DOM"/>
    <property type="match status" value="1"/>
</dbReference>
<feature type="domain" description="Protein kinase" evidence="17">
    <location>
        <begin position="16"/>
        <end position="272"/>
    </location>
</feature>
<keyword evidence="10 15" id="KW-0067">ATP-binding</keyword>
<dbReference type="GO" id="GO:0061709">
    <property type="term" value="P:reticulophagy"/>
    <property type="evidence" value="ECO:0007669"/>
    <property type="project" value="TreeGrafter"/>
</dbReference>
<dbReference type="GO" id="GO:0004674">
    <property type="term" value="F:protein serine/threonine kinase activity"/>
    <property type="evidence" value="ECO:0007669"/>
    <property type="project" value="UniProtKB-KW"/>
</dbReference>
<dbReference type="EC" id="2.7.11.1" evidence="2"/>
<comment type="similarity">
    <text evidence="16">Belongs to the protein kinase superfamily.</text>
</comment>
<keyword evidence="9" id="KW-0418">Kinase</keyword>
<reference evidence="18" key="1">
    <citation type="journal article" date="2024" name="Gigascience">
        <title>Chromosome-level genome of the poultry shaft louse Menopon gallinae provides insight into the host-switching and adaptive evolution of parasitic lice.</title>
        <authorList>
            <person name="Xu Y."/>
            <person name="Ma L."/>
            <person name="Liu S."/>
            <person name="Liang Y."/>
            <person name="Liu Q."/>
            <person name="He Z."/>
            <person name="Tian L."/>
            <person name="Duan Y."/>
            <person name="Cai W."/>
            <person name="Li H."/>
            <person name="Song F."/>
        </authorList>
    </citation>
    <scope>NUCLEOTIDE SEQUENCE</scope>
    <source>
        <strain evidence="18">Cailab_2023a</strain>
    </source>
</reference>
<keyword evidence="4" id="KW-0963">Cytoplasm</keyword>
<dbReference type="PANTHER" id="PTHR24348:SF65">
    <property type="entry name" value="SERINE_THREONINE-PROTEIN KINASE ULK3"/>
    <property type="match status" value="1"/>
</dbReference>
<evidence type="ECO:0000313" key="18">
    <source>
        <dbReference type="EMBL" id="KAL0271679.1"/>
    </source>
</evidence>
<dbReference type="GO" id="GO:0000422">
    <property type="term" value="P:autophagy of mitochondrion"/>
    <property type="evidence" value="ECO:0007669"/>
    <property type="project" value="TreeGrafter"/>
</dbReference>
<keyword evidence="8 15" id="KW-0547">Nucleotide-binding</keyword>
<evidence type="ECO:0000256" key="9">
    <source>
        <dbReference type="ARBA" id="ARBA00022777"/>
    </source>
</evidence>
<evidence type="ECO:0000256" key="8">
    <source>
        <dbReference type="ARBA" id="ARBA00022741"/>
    </source>
</evidence>
<dbReference type="Pfam" id="PF00069">
    <property type="entry name" value="Pkinase"/>
    <property type="match status" value="1"/>
</dbReference>
<evidence type="ECO:0000256" key="1">
    <source>
        <dbReference type="ARBA" id="ARBA00004496"/>
    </source>
</evidence>
<evidence type="ECO:0000256" key="16">
    <source>
        <dbReference type="RuleBase" id="RU000304"/>
    </source>
</evidence>
<feature type="binding site" evidence="15">
    <location>
        <position position="46"/>
    </location>
    <ligand>
        <name>ATP</name>
        <dbReference type="ChEBI" id="CHEBI:30616"/>
    </ligand>
</feature>
<evidence type="ECO:0000256" key="4">
    <source>
        <dbReference type="ARBA" id="ARBA00022490"/>
    </source>
</evidence>
<keyword evidence="7" id="KW-0677">Repeat</keyword>
<dbReference type="Gene3D" id="1.20.58.80">
    <property type="entry name" value="Phosphotransferase system, lactose/cellobiose-type IIA subunit"/>
    <property type="match status" value="2"/>
</dbReference>
<dbReference type="InterPro" id="IPR000719">
    <property type="entry name" value="Prot_kinase_dom"/>
</dbReference>
<comment type="catalytic activity">
    <reaction evidence="13">
        <text>L-threonyl-[protein] + ATP = O-phospho-L-threonyl-[protein] + ADP + H(+)</text>
        <dbReference type="Rhea" id="RHEA:46608"/>
        <dbReference type="Rhea" id="RHEA-COMP:11060"/>
        <dbReference type="Rhea" id="RHEA-COMP:11605"/>
        <dbReference type="ChEBI" id="CHEBI:15378"/>
        <dbReference type="ChEBI" id="CHEBI:30013"/>
        <dbReference type="ChEBI" id="CHEBI:30616"/>
        <dbReference type="ChEBI" id="CHEBI:61977"/>
        <dbReference type="ChEBI" id="CHEBI:456216"/>
        <dbReference type="EC" id="2.7.11.1"/>
    </reaction>
</comment>
<evidence type="ECO:0000256" key="6">
    <source>
        <dbReference type="ARBA" id="ARBA00022679"/>
    </source>
</evidence>
<dbReference type="SUPFAM" id="SSF116846">
    <property type="entry name" value="MIT domain"/>
    <property type="match status" value="2"/>
</dbReference>
<dbReference type="PROSITE" id="PS00107">
    <property type="entry name" value="PROTEIN_KINASE_ATP"/>
    <property type="match status" value="1"/>
</dbReference>
<dbReference type="GO" id="GO:0005524">
    <property type="term" value="F:ATP binding"/>
    <property type="evidence" value="ECO:0007669"/>
    <property type="project" value="UniProtKB-UniRule"/>
</dbReference>
<evidence type="ECO:0000259" key="17">
    <source>
        <dbReference type="PROSITE" id="PS50011"/>
    </source>
</evidence>
<dbReference type="EMBL" id="JARGDH010000004">
    <property type="protein sequence ID" value="KAL0271679.1"/>
    <property type="molecule type" value="Genomic_DNA"/>
</dbReference>
<keyword evidence="6" id="KW-0808">Transferase</keyword>
<evidence type="ECO:0000256" key="7">
    <source>
        <dbReference type="ARBA" id="ARBA00022737"/>
    </source>
</evidence>
<comment type="catalytic activity">
    <reaction evidence="14">
        <text>L-seryl-[protein] + ATP = O-phospho-L-seryl-[protein] + ADP + H(+)</text>
        <dbReference type="Rhea" id="RHEA:17989"/>
        <dbReference type="Rhea" id="RHEA-COMP:9863"/>
        <dbReference type="Rhea" id="RHEA-COMP:11604"/>
        <dbReference type="ChEBI" id="CHEBI:15378"/>
        <dbReference type="ChEBI" id="CHEBI:29999"/>
        <dbReference type="ChEBI" id="CHEBI:30616"/>
        <dbReference type="ChEBI" id="CHEBI:83421"/>
        <dbReference type="ChEBI" id="CHEBI:456216"/>
        <dbReference type="EC" id="2.7.11.1"/>
    </reaction>
</comment>
<dbReference type="Gene3D" id="3.30.200.20">
    <property type="entry name" value="Phosphorylase Kinase, domain 1"/>
    <property type="match status" value="1"/>
</dbReference>
<gene>
    <name evidence="18" type="ORF">PYX00_008694</name>
</gene>
<evidence type="ECO:0000256" key="13">
    <source>
        <dbReference type="ARBA" id="ARBA00047899"/>
    </source>
</evidence>
<dbReference type="GO" id="GO:0005776">
    <property type="term" value="C:autophagosome"/>
    <property type="evidence" value="ECO:0007669"/>
    <property type="project" value="TreeGrafter"/>
</dbReference>
<keyword evidence="5 16" id="KW-0723">Serine/threonine-protein kinase</keyword>
<proteinExistence type="inferred from homology"/>
<dbReference type="GO" id="GO:0034727">
    <property type="term" value="P:piecemeal microautophagy of the nucleus"/>
    <property type="evidence" value="ECO:0007669"/>
    <property type="project" value="TreeGrafter"/>
</dbReference>
<dbReference type="AlphaFoldDB" id="A0AAW2HP63"/>
<keyword evidence="11" id="KW-0072">Autophagy</keyword>
<dbReference type="FunFam" id="1.10.510.10:FF:000571">
    <property type="entry name" value="Maternal embryonic leucine zipper kinase"/>
    <property type="match status" value="1"/>
</dbReference>
<evidence type="ECO:0000256" key="15">
    <source>
        <dbReference type="PROSITE-ProRule" id="PRU10141"/>
    </source>
</evidence>
<dbReference type="GO" id="GO:0000045">
    <property type="term" value="P:autophagosome assembly"/>
    <property type="evidence" value="ECO:0007669"/>
    <property type="project" value="TreeGrafter"/>
</dbReference>
<evidence type="ECO:0000256" key="14">
    <source>
        <dbReference type="ARBA" id="ARBA00048679"/>
    </source>
</evidence>
<name>A0AAW2HP63_9NEOP</name>
<dbReference type="GO" id="GO:0005829">
    <property type="term" value="C:cytosol"/>
    <property type="evidence" value="ECO:0007669"/>
    <property type="project" value="TreeGrafter"/>
</dbReference>
<evidence type="ECO:0000256" key="2">
    <source>
        <dbReference type="ARBA" id="ARBA00012513"/>
    </source>
</evidence>
<dbReference type="SUPFAM" id="SSF56112">
    <property type="entry name" value="Protein kinase-like (PK-like)"/>
    <property type="match status" value="1"/>
</dbReference>
<organism evidence="18">
    <name type="scientific">Menopon gallinae</name>
    <name type="common">poultry shaft louse</name>
    <dbReference type="NCBI Taxonomy" id="328185"/>
    <lineage>
        <taxon>Eukaryota</taxon>
        <taxon>Metazoa</taxon>
        <taxon>Ecdysozoa</taxon>
        <taxon>Arthropoda</taxon>
        <taxon>Hexapoda</taxon>
        <taxon>Insecta</taxon>
        <taxon>Pterygota</taxon>
        <taxon>Neoptera</taxon>
        <taxon>Paraneoptera</taxon>
        <taxon>Psocodea</taxon>
        <taxon>Troctomorpha</taxon>
        <taxon>Phthiraptera</taxon>
        <taxon>Amblycera</taxon>
        <taxon>Menoponidae</taxon>
        <taxon>Menopon</taxon>
    </lineage>
</organism>
<dbReference type="InterPro" id="IPR045269">
    <property type="entry name" value="Atg1-like"/>
</dbReference>
<sequence length="478" mass="54285">MNGGNKGNATPKVEGYNILERVGSGSYSVVYKATRKTGTKDTVAIKCVEQSKLKGSAADNIITEIQLLKKLKHNYIVEMKDFSWDSKNIYIILEFCDGGDLSCFIKKRKKLSEPTCKTFLQQLAQAMKYLRDNNVCHMDLKPQNLLLNTKPQLTLKLGDFGFSQYIQPEGKLSSLRGSPLYMAPEMLLCDNYDASVDLWSIGVIMYECLFGRAPYSSNSVIELTEKIKSQKPIDIPSNSGISSECRDLLIRLLQHDPKLRISFENFFSHSFLDLEHIPSPESYKKGLQIVCDAVKYDKDKKYTDAFNLYCEALRYFVPLILAETDVRKKSALRSKVNEYISRAETLKQFVHPCQNTSTGGNKRVSRNFSYITNGSVFRELNLLCAEEPSICEVLEMGCNAEQHYAEGQYRLAFDKFQNCIRILLPFLSQEPPGRRRDLLLNQVQHWIQEAESTKALLSALDLNDANSVIDKGDSCRLQ</sequence>
<dbReference type="SMART" id="SM00220">
    <property type="entry name" value="S_TKc"/>
    <property type="match status" value="1"/>
</dbReference>
<dbReference type="FunFam" id="3.30.200.20:FF:000042">
    <property type="entry name" value="Aurora kinase A"/>
    <property type="match status" value="1"/>
</dbReference>
<dbReference type="InterPro" id="IPR011009">
    <property type="entry name" value="Kinase-like_dom_sf"/>
</dbReference>
<dbReference type="GO" id="GO:0042594">
    <property type="term" value="P:response to starvation"/>
    <property type="evidence" value="ECO:0007669"/>
    <property type="project" value="TreeGrafter"/>
</dbReference>
<evidence type="ECO:0000256" key="12">
    <source>
        <dbReference type="ARBA" id="ARBA00032242"/>
    </source>
</evidence>
<evidence type="ECO:0000256" key="3">
    <source>
        <dbReference type="ARBA" id="ARBA00021644"/>
    </source>
</evidence>
<dbReference type="SMART" id="SM00745">
    <property type="entry name" value="MIT"/>
    <property type="match status" value="2"/>
</dbReference>
<dbReference type="InterPro" id="IPR036181">
    <property type="entry name" value="MIT_dom_sf"/>
</dbReference>
<protein>
    <recommendedName>
        <fullName evidence="3">Serine/threonine-protein kinase ULK3</fullName>
        <ecNumber evidence="2">2.7.11.1</ecNumber>
    </recommendedName>
    <alternativeName>
        <fullName evidence="12">Unc-51-like kinase 3</fullName>
    </alternativeName>
</protein>